<dbReference type="Pfam" id="PF01381">
    <property type="entry name" value="HTH_3"/>
    <property type="match status" value="1"/>
</dbReference>
<dbReference type="InterPro" id="IPR001387">
    <property type="entry name" value="Cro/C1-type_HTH"/>
</dbReference>
<keyword evidence="1" id="KW-0238">DNA-binding</keyword>
<proteinExistence type="predicted"/>
<evidence type="ECO:0000313" key="4">
    <source>
        <dbReference type="Proteomes" id="UP001232445"/>
    </source>
</evidence>
<dbReference type="SUPFAM" id="SSF47413">
    <property type="entry name" value="lambda repressor-like DNA-binding domains"/>
    <property type="match status" value="1"/>
</dbReference>
<feature type="domain" description="HTH cro/C1-type" evidence="2">
    <location>
        <begin position="8"/>
        <end position="62"/>
    </location>
</feature>
<dbReference type="PANTHER" id="PTHR46558:SF4">
    <property type="entry name" value="DNA-BIDING PHAGE PROTEIN"/>
    <property type="match status" value="1"/>
</dbReference>
<evidence type="ECO:0000259" key="2">
    <source>
        <dbReference type="PROSITE" id="PS50943"/>
    </source>
</evidence>
<comment type="caution">
    <text evidence="3">The sequence shown here is derived from an EMBL/GenBank/DDBJ whole genome shotgun (WGS) entry which is preliminary data.</text>
</comment>
<sequence length="79" mass="9179">MSVKRERLIEIRKKQGLTLQEVADQIGVSKPYYWQIEQGKRGLSYEMAVKIASVFNKNPDDIFLQNELTYEEQKDKSAG</sequence>
<reference evidence="3 4" key="1">
    <citation type="submission" date="2023-07" db="EMBL/GenBank/DDBJ databases">
        <title>Genomic Encyclopedia of Type Strains, Phase IV (KMG-IV): sequencing the most valuable type-strain genomes for metagenomic binning, comparative biology and taxonomic classification.</title>
        <authorList>
            <person name="Goeker M."/>
        </authorList>
    </citation>
    <scope>NUCLEOTIDE SEQUENCE [LARGE SCALE GENOMIC DNA]</scope>
    <source>
        <strain evidence="3 4">DSM 17740</strain>
    </source>
</reference>
<dbReference type="InterPro" id="IPR010982">
    <property type="entry name" value="Lambda_DNA-bd_dom_sf"/>
</dbReference>
<protein>
    <submittedName>
        <fullName evidence="3">Transcriptional regulator</fullName>
    </submittedName>
</protein>
<gene>
    <name evidence="3" type="ORF">J2S00_003039</name>
</gene>
<dbReference type="PANTHER" id="PTHR46558">
    <property type="entry name" value="TRACRIPTIONAL REGULATORY PROTEIN-RELATED-RELATED"/>
    <property type="match status" value="1"/>
</dbReference>
<organism evidence="3 4">
    <name type="scientific">Caldalkalibacillus uzonensis</name>
    <dbReference type="NCBI Taxonomy" id="353224"/>
    <lineage>
        <taxon>Bacteria</taxon>
        <taxon>Bacillati</taxon>
        <taxon>Bacillota</taxon>
        <taxon>Bacilli</taxon>
        <taxon>Bacillales</taxon>
        <taxon>Bacillaceae</taxon>
        <taxon>Caldalkalibacillus</taxon>
    </lineage>
</organism>
<dbReference type="EMBL" id="JAUSUQ010000012">
    <property type="protein sequence ID" value="MDQ0340234.1"/>
    <property type="molecule type" value="Genomic_DNA"/>
</dbReference>
<dbReference type="CDD" id="cd00093">
    <property type="entry name" value="HTH_XRE"/>
    <property type="match status" value="1"/>
</dbReference>
<dbReference type="PROSITE" id="PS50943">
    <property type="entry name" value="HTH_CROC1"/>
    <property type="match status" value="1"/>
</dbReference>
<dbReference type="Proteomes" id="UP001232445">
    <property type="component" value="Unassembled WGS sequence"/>
</dbReference>
<evidence type="ECO:0000256" key="1">
    <source>
        <dbReference type="ARBA" id="ARBA00023125"/>
    </source>
</evidence>
<dbReference type="Gene3D" id="1.10.260.40">
    <property type="entry name" value="lambda repressor-like DNA-binding domains"/>
    <property type="match status" value="1"/>
</dbReference>
<evidence type="ECO:0000313" key="3">
    <source>
        <dbReference type="EMBL" id="MDQ0340234.1"/>
    </source>
</evidence>
<keyword evidence="4" id="KW-1185">Reference proteome</keyword>
<accession>A0ABU0CWK0</accession>
<name>A0ABU0CWK0_9BACI</name>
<dbReference type="SMART" id="SM00530">
    <property type="entry name" value="HTH_XRE"/>
    <property type="match status" value="1"/>
</dbReference>